<sequence>MIINTYDDNALSEAFGIDMSSIEGLGTGAGWGRVAPGRASDSHQHDETEVFVIVAGRGEFIVDGQRHPAAPGTVALFEPFESHVLENTGDQDLVFLTQYWRDASRALVSAQNTERKNFGERPVFVFSTPPTPNGDLHLGHLSGPYLGADVFVRHQRMNGTNAWHLTGSDDYQSYVPAAARAEGRESAETAAHYSAEIAATLALMDITPDQYTVTNNDPAYRGGLQDFFSRVVSSGTVKVTEAAALFDAESGQYLYEVDVKGGCPGCSSGTSGNICEECGEPNTVTDLAEPVSTRSATAPRRARVARWTLPLHTFRDDIAAHHQLGRVPARLRELADRLFSRPSLDIPITHPSSWGVPPAEKDVDGQVIWVWPEMSYGFLHGIQTLGARLGEKWKAAEPGQDWKIVHFFGYDNSFYHSVLYPALYRLAFPGWAPDIDYHVNEFYLLEGSKFSTSRRHAIWGKEILGPDSVDAVRYFLAATRPEGTRTNFQRAAYESALTDTLIGTWQTWLNDLGSRIAKRYGGTAPDAGNWTPEHSAFLGRLGSRLAAVTGALGSDGFSLNQAAVELDGIVNDTLRFSRQEALLAETAGWENEARTAITLELAAARLLAHSAAPIMPRFAARLAETLGMPEPSTWPRTVELVAPGSEIHLADAVFFLPMQLPVAPSPAPVGPQLVPWLSTLVRTLLQLPEDEVVCDRSLSQLNTSSLQAVTLQYQILEALDVDVSVEELLGSQDINALATIIDERAEPAALAALAEADAR</sequence>
<dbReference type="GO" id="GO:0016874">
    <property type="term" value="F:ligase activity"/>
    <property type="evidence" value="ECO:0007669"/>
    <property type="project" value="UniProtKB-KW"/>
</dbReference>
<dbReference type="SUPFAM" id="SSF52374">
    <property type="entry name" value="Nucleotidylyl transferase"/>
    <property type="match status" value="1"/>
</dbReference>
<dbReference type="InterPro" id="IPR036736">
    <property type="entry name" value="ACP-like_sf"/>
</dbReference>
<dbReference type="InterPro" id="IPR014710">
    <property type="entry name" value="RmlC-like_jellyroll"/>
</dbReference>
<reference evidence="11" key="1">
    <citation type="submission" date="2021-10" db="EMBL/GenBank/DDBJ databases">
        <title>Streptomyces nigrumlapis sp.nov.,an antimicrobial producing actinobacterium isolated from Black Gobi rocks.</title>
        <authorList>
            <person name="Wen Y."/>
            <person name="Zhang W."/>
            <person name="Liu X.G."/>
        </authorList>
    </citation>
    <scope>NUCLEOTIDE SEQUENCE</scope>
    <source>
        <strain evidence="11">ST13-2-2</strain>
    </source>
</reference>
<keyword evidence="2" id="KW-0963">Cytoplasm</keyword>
<comment type="similarity">
    <text evidence="1">Belongs to the class-I aminoacyl-tRNA synthetase family. MetG type 1 subfamily.</text>
</comment>
<evidence type="ECO:0000256" key="6">
    <source>
        <dbReference type="ARBA" id="ARBA00022917"/>
    </source>
</evidence>
<dbReference type="InterPro" id="IPR009080">
    <property type="entry name" value="tRNAsynth_Ia_anticodon-bd"/>
</dbReference>
<dbReference type="Pfam" id="PF09334">
    <property type="entry name" value="tRNA-synt_1g"/>
    <property type="match status" value="1"/>
</dbReference>
<proteinExistence type="inferred from homology"/>
<dbReference type="EMBL" id="CP086322">
    <property type="protein sequence ID" value="UQA92154.1"/>
    <property type="molecule type" value="Genomic_DNA"/>
</dbReference>
<dbReference type="PROSITE" id="PS00178">
    <property type="entry name" value="AA_TRNA_LIGASE_I"/>
    <property type="match status" value="1"/>
</dbReference>
<dbReference type="Proteomes" id="UP000830115">
    <property type="component" value="Chromosome"/>
</dbReference>
<dbReference type="SUPFAM" id="SSF47336">
    <property type="entry name" value="ACP-like"/>
    <property type="match status" value="1"/>
</dbReference>
<feature type="domain" description="Carrier" evidence="10">
    <location>
        <begin position="671"/>
        <end position="745"/>
    </location>
</feature>
<evidence type="ECO:0000313" key="12">
    <source>
        <dbReference type="Proteomes" id="UP000830115"/>
    </source>
</evidence>
<keyword evidence="12" id="KW-1185">Reference proteome</keyword>
<dbReference type="InterPro" id="IPR009081">
    <property type="entry name" value="PP-bd_ACP"/>
</dbReference>
<comment type="catalytic activity">
    <reaction evidence="8">
        <text>tRNA(Met) + L-methionine + ATP = L-methionyl-tRNA(Met) + AMP + diphosphate</text>
        <dbReference type="Rhea" id="RHEA:13481"/>
        <dbReference type="Rhea" id="RHEA-COMP:9667"/>
        <dbReference type="Rhea" id="RHEA-COMP:9698"/>
        <dbReference type="ChEBI" id="CHEBI:30616"/>
        <dbReference type="ChEBI" id="CHEBI:33019"/>
        <dbReference type="ChEBI" id="CHEBI:57844"/>
        <dbReference type="ChEBI" id="CHEBI:78442"/>
        <dbReference type="ChEBI" id="CHEBI:78530"/>
        <dbReference type="ChEBI" id="CHEBI:456215"/>
        <dbReference type="EC" id="6.1.1.10"/>
    </reaction>
</comment>
<dbReference type="InterPro" id="IPR011051">
    <property type="entry name" value="RmlC_Cupin_sf"/>
</dbReference>
<keyword evidence="5 9" id="KW-0067">ATP-binding</keyword>
<evidence type="ECO:0000256" key="5">
    <source>
        <dbReference type="ARBA" id="ARBA00022840"/>
    </source>
</evidence>
<evidence type="ECO:0000259" key="10">
    <source>
        <dbReference type="PROSITE" id="PS50075"/>
    </source>
</evidence>
<dbReference type="InterPro" id="IPR029038">
    <property type="entry name" value="MetRS_Zn"/>
</dbReference>
<dbReference type="PROSITE" id="PS50075">
    <property type="entry name" value="CARRIER"/>
    <property type="match status" value="1"/>
</dbReference>
<keyword evidence="6 9" id="KW-0648">Protein biosynthesis</keyword>
<evidence type="ECO:0000256" key="3">
    <source>
        <dbReference type="ARBA" id="ARBA00022598"/>
    </source>
</evidence>
<dbReference type="InterPro" id="IPR015413">
    <property type="entry name" value="Methionyl/Leucyl_tRNA_Synth"/>
</dbReference>
<evidence type="ECO:0000256" key="9">
    <source>
        <dbReference type="RuleBase" id="RU363039"/>
    </source>
</evidence>
<organism evidence="11 12">
    <name type="scientific">Streptomyces halobius</name>
    <dbReference type="NCBI Taxonomy" id="2879846"/>
    <lineage>
        <taxon>Bacteria</taxon>
        <taxon>Bacillati</taxon>
        <taxon>Actinomycetota</taxon>
        <taxon>Actinomycetes</taxon>
        <taxon>Kitasatosporales</taxon>
        <taxon>Streptomycetaceae</taxon>
        <taxon>Streptomyces</taxon>
    </lineage>
</organism>
<dbReference type="Gene3D" id="3.40.50.620">
    <property type="entry name" value="HUPs"/>
    <property type="match status" value="1"/>
</dbReference>
<evidence type="ECO:0000256" key="2">
    <source>
        <dbReference type="ARBA" id="ARBA00022490"/>
    </source>
</evidence>
<dbReference type="SUPFAM" id="SSF47323">
    <property type="entry name" value="Anticodon-binding domain of a subclass of class I aminoacyl-tRNA synthetases"/>
    <property type="match status" value="1"/>
</dbReference>
<evidence type="ECO:0000256" key="8">
    <source>
        <dbReference type="ARBA" id="ARBA00047364"/>
    </source>
</evidence>
<keyword evidence="7 9" id="KW-0030">Aminoacyl-tRNA synthetase</keyword>
<evidence type="ECO:0000256" key="7">
    <source>
        <dbReference type="ARBA" id="ARBA00023146"/>
    </source>
</evidence>
<evidence type="ECO:0000256" key="4">
    <source>
        <dbReference type="ARBA" id="ARBA00022741"/>
    </source>
</evidence>
<dbReference type="Gene3D" id="2.60.120.10">
    <property type="entry name" value="Jelly Rolls"/>
    <property type="match status" value="1"/>
</dbReference>
<dbReference type="Gene3D" id="1.10.1200.10">
    <property type="entry name" value="ACP-like"/>
    <property type="match status" value="1"/>
</dbReference>
<dbReference type="InterPro" id="IPR001412">
    <property type="entry name" value="aa-tRNA-synth_I_CS"/>
</dbReference>
<keyword evidence="4 9" id="KW-0547">Nucleotide-binding</keyword>
<dbReference type="Gene3D" id="1.10.730.10">
    <property type="entry name" value="Isoleucyl-tRNA Synthetase, Domain 1"/>
    <property type="match status" value="1"/>
</dbReference>
<dbReference type="InterPro" id="IPR013096">
    <property type="entry name" value="Cupin_2"/>
</dbReference>
<name>A0ABY4M315_9ACTN</name>
<dbReference type="Pfam" id="PF07883">
    <property type="entry name" value="Cupin_2"/>
    <property type="match status" value="1"/>
</dbReference>
<keyword evidence="3 9" id="KW-0436">Ligase</keyword>
<dbReference type="PANTHER" id="PTHR45765:SF1">
    <property type="entry name" value="METHIONINE--TRNA LIGASE, CYTOPLASMIC"/>
    <property type="match status" value="1"/>
</dbReference>
<dbReference type="InterPro" id="IPR023458">
    <property type="entry name" value="Met-tRNA_ligase_1"/>
</dbReference>
<dbReference type="PANTHER" id="PTHR45765">
    <property type="entry name" value="METHIONINE--TRNA LIGASE"/>
    <property type="match status" value="1"/>
</dbReference>
<dbReference type="InterPro" id="IPR014729">
    <property type="entry name" value="Rossmann-like_a/b/a_fold"/>
</dbReference>
<dbReference type="Pfam" id="PF00550">
    <property type="entry name" value="PP-binding"/>
    <property type="match status" value="1"/>
</dbReference>
<protein>
    <submittedName>
        <fullName evidence="11">Class I tRNA ligase family protein</fullName>
    </submittedName>
</protein>
<evidence type="ECO:0000256" key="1">
    <source>
        <dbReference type="ARBA" id="ARBA00008258"/>
    </source>
</evidence>
<dbReference type="SUPFAM" id="SSF51182">
    <property type="entry name" value="RmlC-like cupins"/>
    <property type="match status" value="1"/>
</dbReference>
<dbReference type="RefSeq" id="WP_248863016.1">
    <property type="nucleotide sequence ID" value="NZ_CP086322.1"/>
</dbReference>
<accession>A0ABY4M315</accession>
<evidence type="ECO:0000313" key="11">
    <source>
        <dbReference type="EMBL" id="UQA92154.1"/>
    </source>
</evidence>
<dbReference type="Gene3D" id="2.20.28.20">
    <property type="entry name" value="Methionyl-tRNA synthetase, Zn-domain"/>
    <property type="match status" value="1"/>
</dbReference>
<gene>
    <name evidence="11" type="ORF">K9S39_10145</name>
</gene>